<evidence type="ECO:0000256" key="5">
    <source>
        <dbReference type="SAM" id="MobiDB-lite"/>
    </source>
</evidence>
<feature type="compositionally biased region" description="Low complexity" evidence="5">
    <location>
        <begin position="593"/>
        <end position="604"/>
    </location>
</feature>
<evidence type="ECO:0000256" key="1">
    <source>
        <dbReference type="ARBA" id="ARBA00022553"/>
    </source>
</evidence>
<dbReference type="InterPro" id="IPR034191">
    <property type="entry name" value="MARF1_RRM2"/>
</dbReference>
<dbReference type="InterPro" id="IPR035979">
    <property type="entry name" value="RBD_domain_sf"/>
</dbReference>
<feature type="compositionally biased region" description="Basic and acidic residues" evidence="5">
    <location>
        <begin position="17"/>
        <end position="33"/>
    </location>
</feature>
<comment type="caution">
    <text evidence="8">The sequence shown here is derived from an EMBL/GenBank/DDBJ whole genome shotgun (WGS) entry which is preliminary data.</text>
</comment>
<feature type="compositionally biased region" description="Basic and acidic residues" evidence="5">
    <location>
        <begin position="111"/>
        <end position="123"/>
    </location>
</feature>
<dbReference type="PaxDb" id="67767-A0A0J7L7D1"/>
<feature type="region of interest" description="Disordered" evidence="5">
    <location>
        <begin position="1966"/>
        <end position="2009"/>
    </location>
</feature>
<name>A0A0J7L7D1_LASNI</name>
<feature type="compositionally biased region" description="Basic and acidic residues" evidence="5">
    <location>
        <begin position="573"/>
        <end position="589"/>
    </location>
</feature>
<evidence type="ECO:0000313" key="9">
    <source>
        <dbReference type="Proteomes" id="UP000036403"/>
    </source>
</evidence>
<keyword evidence="3" id="KW-0175">Coiled coil</keyword>
<dbReference type="Proteomes" id="UP000036403">
    <property type="component" value="Unassembled WGS sequence"/>
</dbReference>
<dbReference type="OrthoDB" id="549353at2759"/>
<dbReference type="InterPro" id="IPR025605">
    <property type="entry name" value="OST-HTH/LOTUS_dom"/>
</dbReference>
<dbReference type="Gene3D" id="3.30.420.610">
    <property type="entry name" value="LOTUS domain-like"/>
    <property type="match status" value="3"/>
</dbReference>
<dbReference type="Pfam" id="PF11608">
    <property type="entry name" value="RRM_MARF1"/>
    <property type="match status" value="1"/>
</dbReference>
<dbReference type="InterPro" id="IPR029336">
    <property type="entry name" value="DUF4594"/>
</dbReference>
<dbReference type="CDD" id="cd09979">
    <property type="entry name" value="LOTUS_3_Limkain_b1"/>
    <property type="match status" value="1"/>
</dbReference>
<feature type="domain" description="HTH OST-type" evidence="7">
    <location>
        <begin position="1585"/>
        <end position="1658"/>
    </location>
</feature>
<feature type="domain" description="HTH OST-type" evidence="7">
    <location>
        <begin position="1508"/>
        <end position="1582"/>
    </location>
</feature>
<feature type="compositionally biased region" description="Basic and acidic residues" evidence="5">
    <location>
        <begin position="143"/>
        <end position="167"/>
    </location>
</feature>
<dbReference type="PROSITE" id="PS50102">
    <property type="entry name" value="RRM"/>
    <property type="match status" value="1"/>
</dbReference>
<feature type="domain" description="HTH OST-type" evidence="7">
    <location>
        <begin position="1423"/>
        <end position="1498"/>
    </location>
</feature>
<evidence type="ECO:0000259" key="6">
    <source>
        <dbReference type="PROSITE" id="PS50102"/>
    </source>
</evidence>
<dbReference type="GO" id="GO:0003723">
    <property type="term" value="F:RNA binding"/>
    <property type="evidence" value="ECO:0007669"/>
    <property type="project" value="UniProtKB-UniRule"/>
</dbReference>
<keyword evidence="1" id="KW-0597">Phosphoprotein</keyword>
<organism evidence="8 9">
    <name type="scientific">Lasius niger</name>
    <name type="common">Black garden ant</name>
    <dbReference type="NCBI Taxonomy" id="67767"/>
    <lineage>
        <taxon>Eukaryota</taxon>
        <taxon>Metazoa</taxon>
        <taxon>Ecdysozoa</taxon>
        <taxon>Arthropoda</taxon>
        <taxon>Hexapoda</taxon>
        <taxon>Insecta</taxon>
        <taxon>Pterygota</taxon>
        <taxon>Neoptera</taxon>
        <taxon>Endopterygota</taxon>
        <taxon>Hymenoptera</taxon>
        <taxon>Apocrita</taxon>
        <taxon>Aculeata</taxon>
        <taxon>Formicoidea</taxon>
        <taxon>Formicidae</taxon>
        <taxon>Formicinae</taxon>
        <taxon>Lasius</taxon>
        <taxon>Lasius</taxon>
    </lineage>
</organism>
<dbReference type="Pfam" id="PF19687">
    <property type="entry name" value="MARF1_LOTUS"/>
    <property type="match status" value="1"/>
</dbReference>
<dbReference type="Pfam" id="PF12872">
    <property type="entry name" value="OST-HTH"/>
    <property type="match status" value="4"/>
</dbReference>
<feature type="compositionally biased region" description="Basic and acidic residues" evidence="5">
    <location>
        <begin position="70"/>
        <end position="79"/>
    </location>
</feature>
<dbReference type="STRING" id="67767.A0A0J7L7D1"/>
<dbReference type="InterPro" id="IPR012677">
    <property type="entry name" value="Nucleotide-bd_a/b_plait_sf"/>
</dbReference>
<evidence type="ECO:0000256" key="3">
    <source>
        <dbReference type="ARBA" id="ARBA00023054"/>
    </source>
</evidence>
<accession>A0A0J7L7D1</accession>
<dbReference type="CDD" id="cd08824">
    <property type="entry name" value="LOTUS"/>
    <property type="match status" value="1"/>
</dbReference>
<proteinExistence type="predicted"/>
<feature type="compositionally biased region" description="Polar residues" evidence="5">
    <location>
        <begin position="990"/>
        <end position="1029"/>
    </location>
</feature>
<evidence type="ECO:0000259" key="7">
    <source>
        <dbReference type="PROSITE" id="PS51644"/>
    </source>
</evidence>
<evidence type="ECO:0000313" key="8">
    <source>
        <dbReference type="EMBL" id="KMQ98434.1"/>
    </source>
</evidence>
<dbReference type="InterPro" id="IPR000504">
    <property type="entry name" value="RRM_dom"/>
</dbReference>
<feature type="compositionally biased region" description="Basic and acidic residues" evidence="5">
    <location>
        <begin position="312"/>
        <end position="330"/>
    </location>
</feature>
<feature type="compositionally biased region" description="Low complexity" evidence="5">
    <location>
        <begin position="2000"/>
        <end position="2009"/>
    </location>
</feature>
<dbReference type="Pfam" id="PF15266">
    <property type="entry name" value="DUF4594"/>
    <property type="match status" value="1"/>
</dbReference>
<dbReference type="InterPro" id="IPR045602">
    <property type="entry name" value="MARF1_LOTUS"/>
</dbReference>
<feature type="compositionally biased region" description="Basic and acidic residues" evidence="5">
    <location>
        <begin position="355"/>
        <end position="399"/>
    </location>
</feature>
<dbReference type="PROSITE" id="PS51644">
    <property type="entry name" value="HTH_OST"/>
    <property type="match status" value="4"/>
</dbReference>
<dbReference type="EMBL" id="LBMM01000407">
    <property type="protein sequence ID" value="KMQ98434.1"/>
    <property type="molecule type" value="Genomic_DNA"/>
</dbReference>
<dbReference type="InterPro" id="IPR034189">
    <property type="entry name" value="MARF1_RRM1"/>
</dbReference>
<feature type="region of interest" description="Disordered" evidence="5">
    <location>
        <begin position="265"/>
        <end position="443"/>
    </location>
</feature>
<feature type="compositionally biased region" description="Polar residues" evidence="5">
    <location>
        <begin position="425"/>
        <end position="440"/>
    </location>
</feature>
<protein>
    <submittedName>
        <fullName evidence="8">Limkain-b1-like protein</fullName>
    </submittedName>
</protein>
<feature type="compositionally biased region" description="Acidic residues" evidence="5">
    <location>
        <begin position="1986"/>
        <end position="1997"/>
    </location>
</feature>
<evidence type="ECO:0000256" key="2">
    <source>
        <dbReference type="ARBA" id="ARBA00022884"/>
    </source>
</evidence>
<dbReference type="Gene3D" id="3.30.70.330">
    <property type="match status" value="2"/>
</dbReference>
<dbReference type="CDD" id="cd12256">
    <property type="entry name" value="RRM2_LKAP"/>
    <property type="match status" value="1"/>
</dbReference>
<feature type="region of interest" description="Disordered" evidence="5">
    <location>
        <begin position="561"/>
        <end position="616"/>
    </location>
</feature>
<reference evidence="8 9" key="1">
    <citation type="submission" date="2015-04" db="EMBL/GenBank/DDBJ databases">
        <title>Lasius niger genome sequencing.</title>
        <authorList>
            <person name="Konorov E.A."/>
            <person name="Nikitin M.A."/>
            <person name="Kirill M.V."/>
            <person name="Chang P."/>
        </authorList>
    </citation>
    <scope>NUCLEOTIDE SEQUENCE [LARGE SCALE GENOMIC DNA]</scope>
    <source>
        <tissue evidence="8">Whole</tissue>
    </source>
</reference>
<gene>
    <name evidence="8" type="ORF">RF55_1203</name>
</gene>
<sequence length="2009" mass="227493">MATSALEEKINKIRQQNEEIRRRHEEVEEDKKNAAKLNALVQMVPSTDWPERKEPPEFSNPPRTNNKSKSTKEHHEHPQQHHSASGEGRKGHTFAQGQGPPPDPKYNFLADAEREEGNTESPKDNPPNKGQKHSKGTFKRKPGGKDGLQKDYRMNRGHRRDEHQPEYEAWRAERNRIDEDRISRQRTAEGNWRREWDNDKAHIVNEMTRSEVKLGDYAKKEHKDFDRRHYVNGNDYEGHVKNPVSSSSEDRTVIATDKSIKVTLNQGKGPVMSVKVNSPSIAGTGRVGPRQRSRITYSSHSDVEMVSPDTESFSRPKSYEDKKGIYHDNQQKFSNSRKSQPPKKKDFSNKSPYFRKKEIRREDVNEDPQEHKVESPQEEEHKESQKSDQFKLQKPEENNVKPLQNDNIVNEKENNAISSDELDTNTDVKNSDNQNDSLNSYIDEKSEVYANEEGEFILQDSDLPVSKDEIEICKISEEVENKLDESQIVQTATMSEYDEITETDLTASLVKDINDNDRDKTKSVGNLSCDANDEIDETVMGNEEHNSPTEQIEEILSDNCDSKQTEDINEQENDVKLNTESSAEEKKGTDNLIISSSTDISSITEQNNKMDSDDKSLEEKEVATVEDNVTVIDDKINTSNKEEVIKYTNETKECKDDNNENGSNAANSIVIDKVESQEEDLQVEEVKGNESYDLLVSNLPDEKDVNVIKRRLKQLSENCGGRVIDVQSNTAIVRFTSHSSADRAQKRMEGEYVLGSKILVKYLGKEKGNTIGKNLGNIITRSRAVSDSEIVTSPKQSSSKQMYAASASVLGTRTLQFPNYQTSSPVVGAYPAFNPHCAPINAPLSGMVQQPPIFFGRSFANNDVTFNRTYNELARVQSPLIWPIAGPHQYSHIWEEQYKVEKSKILGKRAHVSQVRDNNVAIGVTSRTPEGLRRIRGTHGSFAYASEWVGGRQSYNSLAVPLNYNGQSNSFKRRSPSPLYDAPTREKNTWHGQNQQQISTRNNKTPSPYENNLLQGTGQHNQTSRSSHLSDAENEEVEKFCNPISNRNGSSGNNGTNTPIELQVTNLDQSIDIKDMKKILSSIFMEHVSSCHVSVFIQSDGNFAASVKVPSLPDAQYAISQLHRRKIGYKRILISYAHIGGPNPQLIRAQIVLLLQEVPGHKLPLFKFREMYESRFMISVSVSELYKMRDVCVITEDPSGRMVSLNPDHRNTPSPCNTVQDGQVKLPYCTIHIAKPVSDKGWAEQEMASLPNVKISLKVLESRMQELLASHNGILPLPSLPNCYEAEFKEKLEIVENGVPLEHLVSCLSCVELRQDIGSVKYLVWIGKKDHESNDETKCVSPSLANQLALFSRELVDLLKTAPHCQLSFNRFIPAYHHHFGRQCRVADYGFTKLIDLLEALTHTVQVMGEGNKRVVTLSHRAQVRRFTSDLLRVLKSKASKQVALSEFPNVYGRVIAKPWDIVDYGVCNIEDILGEVSENTVVVTSIEDGDKMIAIPKREQTAEEIERTRLFAKEVVELLQHAPQCRMLFNKFVPSYHHHFGHQCRVSDYGFTKLIELFESIPDIVKIEEVNGGERQISLTEKEGLKVLAEQISKLIMRTRGGLMISSIAQTFLHQFGYALRPELFGCNSMLHLMQKLGDTIQIIDLATGPAIITIDKSHLQQTTLQCRRVLMDQPQHRMPITEFVQQYSQYYLKQCNLDEFRKNLANVVRFTEVNGEEFIELTPLHRFACDLYRVMMNCGAAAGILLPTVYKPMSSYHDTDSSNDSFESDSSYRVNVSNTLGIVDNHEKWIDQLTNINSWKAKEDKVLWSENRIKHWKNLASSEERSINWPESGGESFLRSLIRTPIMQHDFPPPPPKPDSPPEDTMCKEEHWKSSLWMSPTKFTYSQDEHSTNVQVPPFTLPSWNQFLSGDGTSDLLSPTKNLLPAAANPLYLPTSPYYSKSVIAPHPSELPLPSLSLTPKKKISVDNQKKTAARTHFNLANSESEDNTVDDDESSDSHSTSSKLRE</sequence>
<dbReference type="SUPFAM" id="SSF54928">
    <property type="entry name" value="RNA-binding domain, RBD"/>
    <property type="match status" value="2"/>
</dbReference>
<evidence type="ECO:0000256" key="4">
    <source>
        <dbReference type="PROSITE-ProRule" id="PRU00176"/>
    </source>
</evidence>
<feature type="region of interest" description="Disordered" evidence="5">
    <location>
        <begin position="17"/>
        <end position="167"/>
    </location>
</feature>
<keyword evidence="9" id="KW-1185">Reference proteome</keyword>
<dbReference type="InterPro" id="IPR041966">
    <property type="entry name" value="LOTUS-like"/>
</dbReference>
<feature type="region of interest" description="Disordered" evidence="5">
    <location>
        <begin position="228"/>
        <end position="252"/>
    </location>
</feature>
<feature type="region of interest" description="Disordered" evidence="5">
    <location>
        <begin position="964"/>
        <end position="1036"/>
    </location>
</feature>
<feature type="domain" description="HTH OST-type" evidence="7">
    <location>
        <begin position="1347"/>
        <end position="1421"/>
    </location>
</feature>
<feature type="domain" description="RRM" evidence="6">
    <location>
        <begin position="692"/>
        <end position="765"/>
    </location>
</feature>
<dbReference type="CDD" id="cd09981">
    <property type="entry name" value="LOTUS_5_Limkain_b1"/>
    <property type="match status" value="1"/>
</dbReference>
<dbReference type="CDD" id="cd12255">
    <property type="entry name" value="RRM1_LKAP"/>
    <property type="match status" value="1"/>
</dbReference>
<keyword evidence="2 4" id="KW-0694">RNA-binding</keyword>
<feature type="compositionally biased region" description="Basic residues" evidence="5">
    <location>
        <begin position="130"/>
        <end position="142"/>
    </location>
</feature>